<organism evidence="2 3">
    <name type="scientific">Coptis chinensis</name>
    <dbReference type="NCBI Taxonomy" id="261450"/>
    <lineage>
        <taxon>Eukaryota</taxon>
        <taxon>Viridiplantae</taxon>
        <taxon>Streptophyta</taxon>
        <taxon>Embryophyta</taxon>
        <taxon>Tracheophyta</taxon>
        <taxon>Spermatophyta</taxon>
        <taxon>Magnoliopsida</taxon>
        <taxon>Ranunculales</taxon>
        <taxon>Ranunculaceae</taxon>
        <taxon>Coptidoideae</taxon>
        <taxon>Coptis</taxon>
    </lineage>
</organism>
<evidence type="ECO:0000313" key="3">
    <source>
        <dbReference type="Proteomes" id="UP000631114"/>
    </source>
</evidence>
<dbReference type="EMBL" id="JADFTS010000001">
    <property type="protein sequence ID" value="KAF9626507.1"/>
    <property type="molecule type" value="Genomic_DNA"/>
</dbReference>
<reference evidence="2 3" key="1">
    <citation type="submission" date="2020-10" db="EMBL/GenBank/DDBJ databases">
        <title>The Coptis chinensis genome and diversification of protoberbering-type alkaloids.</title>
        <authorList>
            <person name="Wang B."/>
            <person name="Shu S."/>
            <person name="Song C."/>
            <person name="Liu Y."/>
        </authorList>
    </citation>
    <scope>NUCLEOTIDE SEQUENCE [LARGE SCALE GENOMIC DNA]</scope>
    <source>
        <strain evidence="2">HL-2020</strain>
        <tissue evidence="2">Leaf</tissue>
    </source>
</reference>
<feature type="region of interest" description="Disordered" evidence="1">
    <location>
        <begin position="1"/>
        <end position="28"/>
    </location>
</feature>
<evidence type="ECO:0000313" key="2">
    <source>
        <dbReference type="EMBL" id="KAF9626507.1"/>
    </source>
</evidence>
<evidence type="ECO:0000256" key="1">
    <source>
        <dbReference type="SAM" id="MobiDB-lite"/>
    </source>
</evidence>
<protein>
    <submittedName>
        <fullName evidence="2">Uncharacterized protein</fullName>
    </submittedName>
</protein>
<name>A0A835J222_9MAGN</name>
<keyword evidence="3" id="KW-1185">Reference proteome</keyword>
<proteinExistence type="predicted"/>
<comment type="caution">
    <text evidence="2">The sequence shown here is derived from an EMBL/GenBank/DDBJ whole genome shotgun (WGS) entry which is preliminary data.</text>
</comment>
<dbReference type="AlphaFoldDB" id="A0A835J222"/>
<accession>A0A835J222</accession>
<dbReference type="Proteomes" id="UP000631114">
    <property type="component" value="Unassembled WGS sequence"/>
</dbReference>
<sequence>MEVGKSKGKKGRSRGKGKKYKSHGKGKKIKNPRKLTAWYKKSILFELDYRKLEHVEGESRLKRLADGPKFKAISYNIYRINGFVFSTSQRDTKRVTQNSGVYMNAFTNYWARDRNYKYGAATPVSGLSNDGKAPTFAFPTLLSSGAAGAMKKEKL</sequence>
<gene>
    <name evidence="2" type="ORF">IFM89_034441</name>
</gene>
<dbReference type="PANTHER" id="PTHR48258">
    <property type="entry name" value="DUF4218 DOMAIN-CONTAINING PROTEIN-RELATED"/>
    <property type="match status" value="1"/>
</dbReference>